<comment type="caution">
    <text evidence="2">The sequence shown here is derived from an EMBL/GenBank/DDBJ whole genome shotgun (WGS) entry which is preliminary data.</text>
</comment>
<keyword evidence="1" id="KW-1133">Transmembrane helix</keyword>
<dbReference type="Proteomes" id="UP001608902">
    <property type="component" value="Unassembled WGS sequence"/>
</dbReference>
<feature type="transmembrane region" description="Helical" evidence="1">
    <location>
        <begin position="77"/>
        <end position="98"/>
    </location>
</feature>
<evidence type="ECO:0000256" key="1">
    <source>
        <dbReference type="SAM" id="Phobius"/>
    </source>
</evidence>
<feature type="transmembrane region" description="Helical" evidence="1">
    <location>
        <begin position="104"/>
        <end position="125"/>
    </location>
</feature>
<dbReference type="AlphaFoldDB" id="A0ABD6ESZ8"/>
<dbReference type="PANTHER" id="PTHR31176">
    <property type="entry name" value="MFS DOMAIN-CONTAINING PROTEIN-RELATED"/>
    <property type="match status" value="1"/>
</dbReference>
<keyword evidence="1" id="KW-0472">Membrane</keyword>
<accession>A0ABD6ESZ8</accession>
<evidence type="ECO:0000313" key="2">
    <source>
        <dbReference type="EMBL" id="MFH4981294.1"/>
    </source>
</evidence>
<dbReference type="Pfam" id="PF05884">
    <property type="entry name" value="ZYG-11_interact"/>
    <property type="match status" value="1"/>
</dbReference>
<evidence type="ECO:0000313" key="3">
    <source>
        <dbReference type="Proteomes" id="UP001608902"/>
    </source>
</evidence>
<name>A0ABD6ESZ8_9BILA</name>
<dbReference type="InterPro" id="IPR008574">
    <property type="entry name" value="Nematodes_ZYG-11_interact"/>
</dbReference>
<dbReference type="SUPFAM" id="SSF69989">
    <property type="entry name" value="C-terminal domain of PLC-beta"/>
    <property type="match status" value="1"/>
</dbReference>
<proteinExistence type="predicted"/>
<dbReference type="EMBL" id="JBGFUD010006941">
    <property type="protein sequence ID" value="MFH4981294.1"/>
    <property type="molecule type" value="Genomic_DNA"/>
</dbReference>
<gene>
    <name evidence="2" type="ORF">AB6A40_008003</name>
</gene>
<keyword evidence="3" id="KW-1185">Reference proteome</keyword>
<protein>
    <submittedName>
        <fullName evidence="2">Uncharacterized protein</fullName>
    </submittedName>
</protein>
<organism evidence="2 3">
    <name type="scientific">Gnathostoma spinigerum</name>
    <dbReference type="NCBI Taxonomy" id="75299"/>
    <lineage>
        <taxon>Eukaryota</taxon>
        <taxon>Metazoa</taxon>
        <taxon>Ecdysozoa</taxon>
        <taxon>Nematoda</taxon>
        <taxon>Chromadorea</taxon>
        <taxon>Rhabditida</taxon>
        <taxon>Spirurina</taxon>
        <taxon>Gnathostomatomorpha</taxon>
        <taxon>Gnathostomatoidea</taxon>
        <taxon>Gnathostomatidae</taxon>
        <taxon>Gnathostoma</taxon>
    </lineage>
</organism>
<keyword evidence="1" id="KW-0812">Transmembrane</keyword>
<sequence length="171" mass="18709">MDTLVELTNKYKLEAVEAIDKFKASSATLQDDLQAKVQSTLNQLQPLIDQSKEELISSIQDQSPSLDLNVKRLTETYMWTSVLLIGLTAGAILGGVVLPGIIGLFVSGFYAAIIAYGVLPVAAIYYLRQPLEASAENDMKRRHQLLLFSATEVSYFSVCFAYTAPAPISQS</sequence>
<feature type="transmembrane region" description="Helical" evidence="1">
    <location>
        <begin position="145"/>
        <end position="164"/>
    </location>
</feature>
<reference evidence="2 3" key="1">
    <citation type="submission" date="2024-08" db="EMBL/GenBank/DDBJ databases">
        <title>Gnathostoma spinigerum genome.</title>
        <authorList>
            <person name="Gonzalez-Bertolin B."/>
            <person name="Monzon S."/>
            <person name="Zaballos A."/>
            <person name="Jimenez P."/>
            <person name="Dekumyoy P."/>
            <person name="Varona S."/>
            <person name="Cuesta I."/>
            <person name="Sumanam S."/>
            <person name="Adisakwattana P."/>
            <person name="Gasser R.B."/>
            <person name="Hernandez-Gonzalez A."/>
            <person name="Young N.D."/>
            <person name="Perteguer M.J."/>
        </authorList>
    </citation>
    <scope>NUCLEOTIDE SEQUENCE [LARGE SCALE GENOMIC DNA]</scope>
    <source>
        <strain evidence="2">AL3</strain>
        <tissue evidence="2">Liver</tissue>
    </source>
</reference>
<dbReference type="PANTHER" id="PTHR31176:SF1">
    <property type="entry name" value="MFS DOMAIN-CONTAINING PROTEIN-RELATED"/>
    <property type="match status" value="1"/>
</dbReference>